<dbReference type="Proteomes" id="UP000561681">
    <property type="component" value="Unassembled WGS sequence"/>
</dbReference>
<dbReference type="SUPFAM" id="SSF48452">
    <property type="entry name" value="TPR-like"/>
    <property type="match status" value="1"/>
</dbReference>
<dbReference type="InterPro" id="IPR011990">
    <property type="entry name" value="TPR-like_helical_dom_sf"/>
</dbReference>
<dbReference type="Gene3D" id="3.30.565.10">
    <property type="entry name" value="Histidine kinase-like ATPase, C-terminal domain"/>
    <property type="match status" value="1"/>
</dbReference>
<keyword evidence="6" id="KW-0812">Transmembrane</keyword>
<protein>
    <recommendedName>
        <fullName evidence="2">histidine kinase</fullName>
        <ecNumber evidence="2">2.7.13.3</ecNumber>
    </recommendedName>
</protein>
<keyword evidence="5" id="KW-0902">Two-component regulatory system</keyword>
<dbReference type="SUPFAM" id="SSF55874">
    <property type="entry name" value="ATPase domain of HSP90 chaperone/DNA topoisomerase II/histidine kinase"/>
    <property type="match status" value="1"/>
</dbReference>
<keyword evidence="3" id="KW-0808">Transferase</keyword>
<organism evidence="7 8">
    <name type="scientific">Flavobacterium nitrogenifigens</name>
    <dbReference type="NCBI Taxonomy" id="1617283"/>
    <lineage>
        <taxon>Bacteria</taxon>
        <taxon>Pseudomonadati</taxon>
        <taxon>Bacteroidota</taxon>
        <taxon>Flavobacteriia</taxon>
        <taxon>Flavobacteriales</taxon>
        <taxon>Flavobacteriaceae</taxon>
        <taxon>Flavobacterium</taxon>
    </lineage>
</organism>
<evidence type="ECO:0000313" key="7">
    <source>
        <dbReference type="EMBL" id="MBB4801545.1"/>
    </source>
</evidence>
<keyword evidence="8" id="KW-1185">Reference proteome</keyword>
<feature type="transmembrane region" description="Helical" evidence="6">
    <location>
        <begin position="355"/>
        <end position="378"/>
    </location>
</feature>
<evidence type="ECO:0000256" key="5">
    <source>
        <dbReference type="ARBA" id="ARBA00023012"/>
    </source>
</evidence>
<dbReference type="PANTHER" id="PTHR24421">
    <property type="entry name" value="NITRATE/NITRITE SENSOR PROTEIN NARX-RELATED"/>
    <property type="match status" value="1"/>
</dbReference>
<comment type="caution">
    <text evidence="7">The sequence shown here is derived from an EMBL/GenBank/DDBJ whole genome shotgun (WGS) entry which is preliminary data.</text>
</comment>
<dbReference type="EC" id="2.7.13.3" evidence="2"/>
<dbReference type="InterPro" id="IPR050482">
    <property type="entry name" value="Sensor_HK_TwoCompSys"/>
</dbReference>
<keyword evidence="4 7" id="KW-0418">Kinase</keyword>
<evidence type="ECO:0000256" key="4">
    <source>
        <dbReference type="ARBA" id="ARBA00022777"/>
    </source>
</evidence>
<keyword evidence="6" id="KW-1133">Transmembrane helix</keyword>
<name>A0A7W7N682_9FLAO</name>
<sequence>MLRSPIFYFIIVLFISSCEEKKTITPETKAIRKEAFSLREKADENYQKQNFNTAFYEFSKSKAIFESLKDSPTSSKDSANIGYILIQMASIQQVNGDYYGSKETVTEALPFVKNNKNYISCINNLLGIADKELSLYDDAIYYYRESVKYSKDLAEKQYPLSNIAALYIQQKKYNKAISILEFLLESPLSKKILMEKTKVNTKATYQDNLGYAYFKNGNEEKGFDLMQEGLRLRIENEDTYGSIESYLHLADYYSKKDLKKSDENALKAYTISTKLNSVDERLEALQILISNNNSPQDTKYVKKYFTLNDSIIKVRNNFKNKFAKIKYDSKKEKDENEKLRLEKAENQLSLQRASYMRIVFAIVFVFLVILIAILIRYFKNKNKAIELKTSYDTETRIAKKIHDELANDVFQVIAFAESQPLSTENTKENLLQKLDDIYGRVRGISRENNSIDTGINFTRTIKEMLSAYNTKERNIMVTNLEQINWETIDDMKKITISRILQELMVNMKKHSGANLVVIKFESDQKSILINYMDNGVGCEKSTIVKNGLQNMSNRILAVNGTFDIETEIGKGFKVKITMPEQTQIKA</sequence>
<dbReference type="GO" id="GO:0000160">
    <property type="term" value="P:phosphorelay signal transduction system"/>
    <property type="evidence" value="ECO:0007669"/>
    <property type="project" value="UniProtKB-KW"/>
</dbReference>
<keyword evidence="6" id="KW-0472">Membrane</keyword>
<dbReference type="RefSeq" id="WP_184160118.1">
    <property type="nucleotide sequence ID" value="NZ_JACHLD010000002.1"/>
</dbReference>
<dbReference type="CDD" id="cd16917">
    <property type="entry name" value="HATPase_UhpB-NarQ-NarX-like"/>
    <property type="match status" value="1"/>
</dbReference>
<evidence type="ECO:0000256" key="3">
    <source>
        <dbReference type="ARBA" id="ARBA00022679"/>
    </source>
</evidence>
<accession>A0A7W7N682</accession>
<reference evidence="7 8" key="1">
    <citation type="submission" date="2020-08" db="EMBL/GenBank/DDBJ databases">
        <title>Functional genomics of gut bacteria from endangered species of beetles.</title>
        <authorList>
            <person name="Carlos-Shanley C."/>
        </authorList>
    </citation>
    <scope>NUCLEOTIDE SEQUENCE [LARGE SCALE GENOMIC DNA]</scope>
    <source>
        <strain evidence="7 8">S00142</strain>
    </source>
</reference>
<gene>
    <name evidence="7" type="ORF">HNP37_001606</name>
</gene>
<proteinExistence type="predicted"/>
<dbReference type="AlphaFoldDB" id="A0A7W7N682"/>
<dbReference type="Gene3D" id="1.25.40.10">
    <property type="entry name" value="Tetratricopeptide repeat domain"/>
    <property type="match status" value="2"/>
</dbReference>
<dbReference type="InterPro" id="IPR036890">
    <property type="entry name" value="HATPase_C_sf"/>
</dbReference>
<evidence type="ECO:0000256" key="1">
    <source>
        <dbReference type="ARBA" id="ARBA00000085"/>
    </source>
</evidence>
<dbReference type="PANTHER" id="PTHR24421:SF10">
    <property type="entry name" value="NITRATE_NITRITE SENSOR PROTEIN NARQ"/>
    <property type="match status" value="1"/>
</dbReference>
<evidence type="ECO:0000256" key="2">
    <source>
        <dbReference type="ARBA" id="ARBA00012438"/>
    </source>
</evidence>
<evidence type="ECO:0000313" key="8">
    <source>
        <dbReference type="Proteomes" id="UP000561681"/>
    </source>
</evidence>
<evidence type="ECO:0000256" key="6">
    <source>
        <dbReference type="SAM" id="Phobius"/>
    </source>
</evidence>
<comment type="catalytic activity">
    <reaction evidence="1">
        <text>ATP + protein L-histidine = ADP + protein N-phospho-L-histidine.</text>
        <dbReference type="EC" id="2.7.13.3"/>
    </reaction>
</comment>
<dbReference type="PROSITE" id="PS51257">
    <property type="entry name" value="PROKAR_LIPOPROTEIN"/>
    <property type="match status" value="1"/>
</dbReference>
<dbReference type="EMBL" id="JACHLD010000002">
    <property type="protein sequence ID" value="MBB4801545.1"/>
    <property type="molecule type" value="Genomic_DNA"/>
</dbReference>
<dbReference type="GO" id="GO:0004673">
    <property type="term" value="F:protein histidine kinase activity"/>
    <property type="evidence" value="ECO:0007669"/>
    <property type="project" value="UniProtKB-EC"/>
</dbReference>